<dbReference type="PANTHER" id="PTHR34700:SF4">
    <property type="entry name" value="PHAGE-LIKE ELEMENT PBSX PROTEIN XKDP"/>
    <property type="match status" value="1"/>
</dbReference>
<evidence type="ECO:0000313" key="3">
    <source>
        <dbReference type="EMBL" id="OGE01112.1"/>
    </source>
</evidence>
<dbReference type="Pfam" id="PF01476">
    <property type="entry name" value="LysM"/>
    <property type="match status" value="2"/>
</dbReference>
<evidence type="ECO:0000259" key="2">
    <source>
        <dbReference type="PROSITE" id="PS51782"/>
    </source>
</evidence>
<dbReference type="STRING" id="1797737.A2196_00155"/>
<dbReference type="CDD" id="cd00118">
    <property type="entry name" value="LysM"/>
    <property type="match status" value="1"/>
</dbReference>
<name>A0A1F5HAQ3_9BACT</name>
<dbReference type="SMART" id="SM00257">
    <property type="entry name" value="LysM"/>
    <property type="match status" value="2"/>
</dbReference>
<keyword evidence="1" id="KW-0812">Transmembrane</keyword>
<keyword evidence="1" id="KW-1133">Transmembrane helix</keyword>
<protein>
    <recommendedName>
        <fullName evidence="2">LysM domain-containing protein</fullName>
    </recommendedName>
</protein>
<proteinExistence type="predicted"/>
<dbReference type="InterPro" id="IPR036779">
    <property type="entry name" value="LysM_dom_sf"/>
</dbReference>
<keyword evidence="1" id="KW-0472">Membrane</keyword>
<sequence>MAKSTVSQLKKSLTKIKWQESYASFILGAIIVIVLGLLVANFFSRRGGQQIDTGEQTTQSKEQAMAQEKQEYKVVAGDSLSKISEKYYGSMDLWPVLARENNIANPNIIFVDSTLNIPAKSDAENAQGEMAVTSYQVTEGETFFKIAEKVYGNGSRWTVLHQANGGRRLPNGNPLVMAGTAIVVPR</sequence>
<dbReference type="InterPro" id="IPR018392">
    <property type="entry name" value="LysM"/>
</dbReference>
<evidence type="ECO:0000256" key="1">
    <source>
        <dbReference type="SAM" id="Phobius"/>
    </source>
</evidence>
<comment type="caution">
    <text evidence="3">The sequence shown here is derived from an EMBL/GenBank/DDBJ whole genome shotgun (WGS) entry which is preliminary data.</text>
</comment>
<reference evidence="3 4" key="1">
    <citation type="journal article" date="2016" name="Nat. Commun.">
        <title>Thousands of microbial genomes shed light on interconnected biogeochemical processes in an aquifer system.</title>
        <authorList>
            <person name="Anantharaman K."/>
            <person name="Brown C.T."/>
            <person name="Hug L.A."/>
            <person name="Sharon I."/>
            <person name="Castelle C.J."/>
            <person name="Probst A.J."/>
            <person name="Thomas B.C."/>
            <person name="Singh A."/>
            <person name="Wilkins M.J."/>
            <person name="Karaoz U."/>
            <person name="Brodie E.L."/>
            <person name="Williams K.H."/>
            <person name="Hubbard S.S."/>
            <person name="Banfield J.F."/>
        </authorList>
    </citation>
    <scope>NUCLEOTIDE SEQUENCE [LARGE SCALE GENOMIC DNA]</scope>
</reference>
<dbReference type="Proteomes" id="UP000176751">
    <property type="component" value="Unassembled WGS sequence"/>
</dbReference>
<dbReference type="AlphaFoldDB" id="A0A1F5HAQ3"/>
<gene>
    <name evidence="3" type="ORF">A2196_00155</name>
</gene>
<dbReference type="PROSITE" id="PS51782">
    <property type="entry name" value="LYSM"/>
    <property type="match status" value="2"/>
</dbReference>
<dbReference type="EMBL" id="MFCA01000029">
    <property type="protein sequence ID" value="OGE01112.1"/>
    <property type="molecule type" value="Genomic_DNA"/>
</dbReference>
<organism evidence="3 4">
    <name type="scientific">Candidatus Curtissbacteria bacterium RIFOXYA1_FULL_41_14</name>
    <dbReference type="NCBI Taxonomy" id="1797737"/>
    <lineage>
        <taxon>Bacteria</taxon>
        <taxon>Candidatus Curtissiibacteriota</taxon>
    </lineage>
</organism>
<feature type="domain" description="LysM" evidence="2">
    <location>
        <begin position="70"/>
        <end position="117"/>
    </location>
</feature>
<dbReference type="SUPFAM" id="SSF54106">
    <property type="entry name" value="LysM domain"/>
    <property type="match status" value="1"/>
</dbReference>
<evidence type="ECO:0000313" key="4">
    <source>
        <dbReference type="Proteomes" id="UP000176751"/>
    </source>
</evidence>
<accession>A0A1F5HAQ3</accession>
<dbReference type="InterPro" id="IPR052196">
    <property type="entry name" value="Bact_Kbp"/>
</dbReference>
<feature type="transmembrane region" description="Helical" evidence="1">
    <location>
        <begin position="21"/>
        <end position="43"/>
    </location>
</feature>
<dbReference type="Gene3D" id="3.10.350.10">
    <property type="entry name" value="LysM domain"/>
    <property type="match status" value="2"/>
</dbReference>
<dbReference type="PANTHER" id="PTHR34700">
    <property type="entry name" value="POTASSIUM BINDING PROTEIN KBP"/>
    <property type="match status" value="1"/>
</dbReference>
<feature type="domain" description="LysM" evidence="2">
    <location>
        <begin position="133"/>
        <end position="184"/>
    </location>
</feature>